<name>A0ABR1S1E2_9PEZI</name>
<reference evidence="1 2" key="1">
    <citation type="submission" date="2023-01" db="EMBL/GenBank/DDBJ databases">
        <title>Analysis of 21 Apiospora genomes using comparative genomics revels a genus with tremendous synthesis potential of carbohydrate active enzymes and secondary metabolites.</title>
        <authorList>
            <person name="Sorensen T."/>
        </authorList>
    </citation>
    <scope>NUCLEOTIDE SEQUENCE [LARGE SCALE GENOMIC DNA]</scope>
    <source>
        <strain evidence="1 2">CBS 33761</strain>
    </source>
</reference>
<organism evidence="1 2">
    <name type="scientific">Apiospora rasikravindrae</name>
    <dbReference type="NCBI Taxonomy" id="990691"/>
    <lineage>
        <taxon>Eukaryota</taxon>
        <taxon>Fungi</taxon>
        <taxon>Dikarya</taxon>
        <taxon>Ascomycota</taxon>
        <taxon>Pezizomycotina</taxon>
        <taxon>Sordariomycetes</taxon>
        <taxon>Xylariomycetidae</taxon>
        <taxon>Amphisphaeriales</taxon>
        <taxon>Apiosporaceae</taxon>
        <taxon>Apiospora</taxon>
    </lineage>
</organism>
<keyword evidence="2" id="KW-1185">Reference proteome</keyword>
<proteinExistence type="predicted"/>
<dbReference type="EMBL" id="JAQQWK010000011">
    <property type="protein sequence ID" value="KAK8023938.1"/>
    <property type="molecule type" value="Genomic_DNA"/>
</dbReference>
<accession>A0ABR1S1E2</accession>
<gene>
    <name evidence="1" type="ORF">PG993_012004</name>
</gene>
<protein>
    <submittedName>
        <fullName evidence="1">Uncharacterized protein</fullName>
    </submittedName>
</protein>
<dbReference type="Proteomes" id="UP001444661">
    <property type="component" value="Unassembled WGS sequence"/>
</dbReference>
<comment type="caution">
    <text evidence="1">The sequence shown here is derived from an EMBL/GenBank/DDBJ whole genome shotgun (WGS) entry which is preliminary data.</text>
</comment>
<sequence>MDDGDTGHVSNLEKTLSELFGHGRTQHPSPHGVKVARGTLTNYPESLRLEHREESDSILPPVDLEKAIANAKAQDDAETIFFVNFPEQLEGNSQKTQKELIDSVLAWKAWASTMVERKVQEQVDAGKFSPDSVARGTYRAKVFDYLMRQSTWCVSMCIQGVLWYDALLTVSSIARFWKTFDQNMSKHIAVKKVELHAEILTTVLQGFSVPASVYGNLEKVLREISDGIVKTKTDDSQQYWIMLTKYNWDPFTESSHAGSDSGCPVPGIAASPRIYPGQVEIRVGLVRLEFGQYQADFNADIFAKIRPSIDEKHIDLGIELVQKRTTDVSIPAP</sequence>
<evidence type="ECO:0000313" key="2">
    <source>
        <dbReference type="Proteomes" id="UP001444661"/>
    </source>
</evidence>
<evidence type="ECO:0000313" key="1">
    <source>
        <dbReference type="EMBL" id="KAK8023938.1"/>
    </source>
</evidence>